<protein>
    <submittedName>
        <fullName evidence="3">Uncharacterized protein</fullName>
    </submittedName>
</protein>
<sequence>MAANNTKKKRQILRVSEIETEIICSLYDQGIVSPKQIVENIRAGQYGEITQYYKLLMDQTKKFQNDQEDYLNYTGEKSFYASEQSQQIEDKHEFVKRMLTQFRQHTTTQTRTMLQPATNCNLPQVQIQHSLLPSLNNYQQPSTSRHPQDIEQASTNLLNSHQPKPCSSTKIANELILNVEEIISLQEEEQIQQALEASLQEVEVRAFFLTITNGLLNNEILAEDLSPSIHRLTKPSSTSTHPITTTDSFHSSMIGTTSSTIRIDTDPTRRRTTSIATNVDRIPPSPRSSSTKLKRPLTINDMNYYSDDDESPRKKRQPPPQKRVSNILGRIENMLKPFEQYTKQYLVPHIEGEPYEEEDEER</sequence>
<evidence type="ECO:0000313" key="3">
    <source>
        <dbReference type="EMBL" id="CAF4091515.1"/>
    </source>
</evidence>
<feature type="compositionally biased region" description="Low complexity" evidence="1">
    <location>
        <begin position="234"/>
        <end position="248"/>
    </location>
</feature>
<reference evidence="3" key="1">
    <citation type="submission" date="2021-02" db="EMBL/GenBank/DDBJ databases">
        <authorList>
            <person name="Nowell W R."/>
        </authorList>
    </citation>
    <scope>NUCLEOTIDE SEQUENCE</scope>
</reference>
<feature type="region of interest" description="Disordered" evidence="1">
    <location>
        <begin position="232"/>
        <end position="327"/>
    </location>
</feature>
<dbReference type="EMBL" id="CAJNOK010018677">
    <property type="protein sequence ID" value="CAF1286597.1"/>
    <property type="molecule type" value="Genomic_DNA"/>
</dbReference>
<name>A0A8S2Q6L4_9BILA</name>
<dbReference type="InterPro" id="IPR003903">
    <property type="entry name" value="UIM_dom"/>
</dbReference>
<accession>A0A8S2Q6L4</accession>
<evidence type="ECO:0000313" key="2">
    <source>
        <dbReference type="EMBL" id="CAF1286597.1"/>
    </source>
</evidence>
<proteinExistence type="predicted"/>
<gene>
    <name evidence="2" type="ORF">OVA965_LOCUS27889</name>
    <name evidence="3" type="ORF">TMI583_LOCUS28634</name>
</gene>
<dbReference type="PROSITE" id="PS50330">
    <property type="entry name" value="UIM"/>
    <property type="match status" value="1"/>
</dbReference>
<organism evidence="3 4">
    <name type="scientific">Didymodactylos carnosus</name>
    <dbReference type="NCBI Taxonomy" id="1234261"/>
    <lineage>
        <taxon>Eukaryota</taxon>
        <taxon>Metazoa</taxon>
        <taxon>Spiralia</taxon>
        <taxon>Gnathifera</taxon>
        <taxon>Rotifera</taxon>
        <taxon>Eurotatoria</taxon>
        <taxon>Bdelloidea</taxon>
        <taxon>Philodinida</taxon>
        <taxon>Philodinidae</taxon>
        <taxon>Didymodactylos</taxon>
    </lineage>
</organism>
<feature type="compositionally biased region" description="Polar residues" evidence="1">
    <location>
        <begin position="249"/>
        <end position="259"/>
    </location>
</feature>
<dbReference type="AlphaFoldDB" id="A0A8S2Q6L4"/>
<evidence type="ECO:0000256" key="1">
    <source>
        <dbReference type="SAM" id="MobiDB-lite"/>
    </source>
</evidence>
<comment type="caution">
    <text evidence="3">The sequence shown here is derived from an EMBL/GenBank/DDBJ whole genome shotgun (WGS) entry which is preliminary data.</text>
</comment>
<evidence type="ECO:0000313" key="4">
    <source>
        <dbReference type="Proteomes" id="UP000682733"/>
    </source>
</evidence>
<dbReference type="Proteomes" id="UP000682733">
    <property type="component" value="Unassembled WGS sequence"/>
</dbReference>
<dbReference type="EMBL" id="CAJOBA010040242">
    <property type="protein sequence ID" value="CAF4091515.1"/>
    <property type="molecule type" value="Genomic_DNA"/>
</dbReference>
<dbReference type="Proteomes" id="UP000677228">
    <property type="component" value="Unassembled WGS sequence"/>
</dbReference>